<dbReference type="SMART" id="SM00027">
    <property type="entry name" value="EH"/>
    <property type="match status" value="2"/>
</dbReference>
<dbReference type="InterPro" id="IPR011992">
    <property type="entry name" value="EF-hand-dom_pair"/>
</dbReference>
<dbReference type="GO" id="GO:0005634">
    <property type="term" value="C:nucleus"/>
    <property type="evidence" value="ECO:0007669"/>
    <property type="project" value="TreeGrafter"/>
</dbReference>
<protein>
    <submittedName>
        <fullName evidence="6">Uncharacterized protein</fullName>
    </submittedName>
</protein>
<evidence type="ECO:0000259" key="5">
    <source>
        <dbReference type="PROSITE" id="PS50222"/>
    </source>
</evidence>
<evidence type="ECO:0000313" key="7">
    <source>
        <dbReference type="Proteomes" id="UP001457282"/>
    </source>
</evidence>
<feature type="compositionally biased region" description="Low complexity" evidence="3">
    <location>
        <begin position="922"/>
        <end position="932"/>
    </location>
</feature>
<feature type="compositionally biased region" description="Polar residues" evidence="3">
    <location>
        <begin position="505"/>
        <end position="514"/>
    </location>
</feature>
<dbReference type="SUPFAM" id="SSF47473">
    <property type="entry name" value="EF-hand"/>
    <property type="match status" value="2"/>
</dbReference>
<feature type="compositionally biased region" description="Low complexity" evidence="3">
    <location>
        <begin position="212"/>
        <end position="225"/>
    </location>
</feature>
<feature type="region of interest" description="Disordered" evidence="3">
    <location>
        <begin position="922"/>
        <end position="951"/>
    </location>
</feature>
<dbReference type="GO" id="GO:0005886">
    <property type="term" value="C:plasma membrane"/>
    <property type="evidence" value="ECO:0007669"/>
    <property type="project" value="TreeGrafter"/>
</dbReference>
<dbReference type="CDD" id="cd00052">
    <property type="entry name" value="EH"/>
    <property type="match status" value="2"/>
</dbReference>
<feature type="domain" description="EH" evidence="4">
    <location>
        <begin position="364"/>
        <end position="447"/>
    </location>
</feature>
<dbReference type="InterPro" id="IPR002048">
    <property type="entry name" value="EF_hand_dom"/>
</dbReference>
<dbReference type="PROSITE" id="PS50222">
    <property type="entry name" value="EF_HAND_2"/>
    <property type="match status" value="3"/>
</dbReference>
<feature type="compositionally biased region" description="Polar residues" evidence="3">
    <location>
        <begin position="193"/>
        <end position="204"/>
    </location>
</feature>
<gene>
    <name evidence="6" type="ORF">M0R45_025561</name>
</gene>
<feature type="compositionally biased region" description="Polar residues" evidence="3">
    <location>
        <begin position="724"/>
        <end position="734"/>
    </location>
</feature>
<feature type="coiled-coil region" evidence="2">
    <location>
        <begin position="588"/>
        <end position="622"/>
    </location>
</feature>
<feature type="compositionally biased region" description="Low complexity" evidence="3">
    <location>
        <begin position="285"/>
        <end position="294"/>
    </location>
</feature>
<feature type="domain" description="EF-hand" evidence="5">
    <location>
        <begin position="363"/>
        <end position="398"/>
    </location>
</feature>
<reference evidence="6 7" key="1">
    <citation type="journal article" date="2023" name="G3 (Bethesda)">
        <title>A chromosome-length genome assembly and annotation of blackberry (Rubus argutus, cv. 'Hillquist').</title>
        <authorList>
            <person name="Bruna T."/>
            <person name="Aryal R."/>
            <person name="Dudchenko O."/>
            <person name="Sargent D.J."/>
            <person name="Mead D."/>
            <person name="Buti M."/>
            <person name="Cavallini A."/>
            <person name="Hytonen T."/>
            <person name="Andres J."/>
            <person name="Pham M."/>
            <person name="Weisz D."/>
            <person name="Mascagni F."/>
            <person name="Usai G."/>
            <person name="Natali L."/>
            <person name="Bassil N."/>
            <person name="Fernandez G.E."/>
            <person name="Lomsadze A."/>
            <person name="Armour M."/>
            <person name="Olukolu B."/>
            <person name="Poorten T."/>
            <person name="Britton C."/>
            <person name="Davik J."/>
            <person name="Ashrafi H."/>
            <person name="Aiden E.L."/>
            <person name="Borodovsky M."/>
            <person name="Worthington M."/>
        </authorList>
    </citation>
    <scope>NUCLEOTIDE SEQUENCE [LARGE SCALE GENOMIC DNA]</scope>
    <source>
        <strain evidence="6">PI 553951</strain>
    </source>
</reference>
<feature type="region of interest" description="Disordered" evidence="3">
    <location>
        <begin position="475"/>
        <end position="550"/>
    </location>
</feature>
<dbReference type="GO" id="GO:0005509">
    <property type="term" value="F:calcium ion binding"/>
    <property type="evidence" value="ECO:0007669"/>
    <property type="project" value="InterPro"/>
</dbReference>
<feature type="region of interest" description="Disordered" evidence="3">
    <location>
        <begin position="998"/>
        <end position="1020"/>
    </location>
</feature>
<feature type="region of interest" description="Disordered" evidence="3">
    <location>
        <begin position="173"/>
        <end position="237"/>
    </location>
</feature>
<feature type="compositionally biased region" description="Basic and acidic residues" evidence="3">
    <location>
        <begin position="798"/>
        <end position="821"/>
    </location>
</feature>
<keyword evidence="7" id="KW-1185">Reference proteome</keyword>
<sequence length="1020" mass="110744">MAAGAYTDQLEAFFRRADLDGDGRISGAEAVAFFQGANLPKPVLAQIWMHADQNKTGFLGRPEFYNALRLVTVAQSKRELTPDIVKAALYGPAAAKIPAPQINLSAISAPQTNHVAGGPAPQMGMGTPPASQSFGFRGPGVPNAAMNQSYFQPQQNQSMRPPQAMPSGMPTNIHSRPQQGVGGGMGGPNVMNSNNWLSGSTGAPSSVPRGISPSMPSSTTQPQHPVSTSSLPTVNDSKSLVASGNGFASNSAFSGDAFSATPQSKPAASGSTYSASSAPTPPAVVPVSSGSQSSSKLNALDSLSAFTMQPSGGQFQRPQAPLNPNQQVSAAGSSSFGSPAISVGVGNPSSDNSQPPWPKMKPSDVQKYTKVFMEVDTDRDGKITGEQARNLFLSWRLPREVLKQVWDLSDQDNDSMLSLREFCFSLYLMERYREGRPLPATLPSNVMLDETLLSMTGQPKVGYGNAAWSAQPGFGQQQGMQGSQMMPPATGLKPPIQGNAPQAARTLQPNQQNLRVPGMEGLAPNQFDNGKQDSANSKPQDPNDAGKKVEETENVILDSREKIEFYRTKMQELVLYKSRCDNRLNEITERALADKREAELLAKKYEEKYKQVAEIASKLTIEDATFREVQERKMELHQAITKMEQGGSADGILQVRADRIQYDLEELIKALTERCKKHGIDMKSSAIIELPVGWQPGIHERAAVWDEDWDKFEDEGFGNDLIIDSSTKPHSASIQREKASPDRSSTPDSSSVADGKSGISFGNGDHVHESESIFTHGEDEHVRSPNGSSAGRTAVESPSREFSDIHYGKNSEADGETHGSFDESTWGAFDNNDDTDSVWGFNPDKGKGLDTEKHRDFFGSDDFGVNPVRTGSPNADTTFHKKSIFFEDSVPSTPASRFGNSPRYSEAGDHYFDNFSRFDSFSSRQSDGFSSQPERFTRFDSINSSTRDFGHTRFDSISSSKDFGQSNEHFTRFDSINSTKDFGQSTYSFDDADPFGSSGPFKVSSESQNPKKGSDNWNAF</sequence>
<dbReference type="PANTHER" id="PTHR11216:SF137">
    <property type="entry name" value="CALCIUM-BINDING EF HAND FAMILY PROTEIN"/>
    <property type="match status" value="1"/>
</dbReference>
<dbReference type="EMBL" id="JBEDUW010000005">
    <property type="protein sequence ID" value="KAK9928425.1"/>
    <property type="molecule type" value="Genomic_DNA"/>
</dbReference>
<dbReference type="GO" id="GO:0016197">
    <property type="term" value="P:endosomal transport"/>
    <property type="evidence" value="ECO:0007669"/>
    <property type="project" value="TreeGrafter"/>
</dbReference>
<dbReference type="Gene3D" id="1.10.238.10">
    <property type="entry name" value="EF-hand"/>
    <property type="match status" value="2"/>
</dbReference>
<dbReference type="InterPro" id="IPR018247">
    <property type="entry name" value="EF_Hand_1_Ca_BS"/>
</dbReference>
<organism evidence="6 7">
    <name type="scientific">Rubus argutus</name>
    <name type="common">Southern blackberry</name>
    <dbReference type="NCBI Taxonomy" id="59490"/>
    <lineage>
        <taxon>Eukaryota</taxon>
        <taxon>Viridiplantae</taxon>
        <taxon>Streptophyta</taxon>
        <taxon>Embryophyta</taxon>
        <taxon>Tracheophyta</taxon>
        <taxon>Spermatophyta</taxon>
        <taxon>Magnoliopsida</taxon>
        <taxon>eudicotyledons</taxon>
        <taxon>Gunneridae</taxon>
        <taxon>Pentapetalae</taxon>
        <taxon>rosids</taxon>
        <taxon>fabids</taxon>
        <taxon>Rosales</taxon>
        <taxon>Rosaceae</taxon>
        <taxon>Rosoideae</taxon>
        <taxon>Rosoideae incertae sedis</taxon>
        <taxon>Rubus</taxon>
    </lineage>
</organism>
<keyword evidence="1" id="KW-0106">Calcium</keyword>
<dbReference type="Pfam" id="PF12763">
    <property type="entry name" value="EH"/>
    <property type="match status" value="2"/>
</dbReference>
<feature type="domain" description="EH" evidence="4">
    <location>
        <begin position="6"/>
        <end position="96"/>
    </location>
</feature>
<dbReference type="Proteomes" id="UP001457282">
    <property type="component" value="Unassembled WGS sequence"/>
</dbReference>
<dbReference type="PANTHER" id="PTHR11216">
    <property type="entry name" value="EH DOMAIN"/>
    <property type="match status" value="1"/>
</dbReference>
<dbReference type="SMART" id="SM00054">
    <property type="entry name" value="EFh"/>
    <property type="match status" value="4"/>
</dbReference>
<dbReference type="GO" id="GO:0005737">
    <property type="term" value="C:cytoplasm"/>
    <property type="evidence" value="ECO:0007669"/>
    <property type="project" value="TreeGrafter"/>
</dbReference>
<feature type="compositionally biased region" description="Low complexity" evidence="3">
    <location>
        <begin position="329"/>
        <end position="344"/>
    </location>
</feature>
<feature type="region of interest" description="Disordered" evidence="3">
    <location>
        <begin position="720"/>
        <end position="829"/>
    </location>
</feature>
<accession>A0AAW1WYJ5</accession>
<feature type="compositionally biased region" description="Low complexity" evidence="3">
    <location>
        <begin position="266"/>
        <end position="278"/>
    </location>
</feature>
<feature type="compositionally biased region" description="Polar residues" evidence="3">
    <location>
        <begin position="307"/>
        <end position="328"/>
    </location>
</feature>
<feature type="region of interest" description="Disordered" evidence="3">
    <location>
        <begin position="307"/>
        <end position="363"/>
    </location>
</feature>
<evidence type="ECO:0000256" key="3">
    <source>
        <dbReference type="SAM" id="MobiDB-lite"/>
    </source>
</evidence>
<evidence type="ECO:0000256" key="1">
    <source>
        <dbReference type="ARBA" id="ARBA00022837"/>
    </source>
</evidence>
<evidence type="ECO:0000313" key="6">
    <source>
        <dbReference type="EMBL" id="KAK9928425.1"/>
    </source>
</evidence>
<dbReference type="FunFam" id="1.10.238.10:FF:000350">
    <property type="entry name" value="Calcium-binding EF hand family protein"/>
    <property type="match status" value="1"/>
</dbReference>
<keyword evidence="2" id="KW-0175">Coiled coil</keyword>
<dbReference type="PROSITE" id="PS00018">
    <property type="entry name" value="EF_HAND_1"/>
    <property type="match status" value="1"/>
</dbReference>
<dbReference type="GO" id="GO:0006897">
    <property type="term" value="P:endocytosis"/>
    <property type="evidence" value="ECO:0007669"/>
    <property type="project" value="TreeGrafter"/>
</dbReference>
<feature type="compositionally biased region" description="Polar residues" evidence="3">
    <location>
        <begin position="526"/>
        <end position="540"/>
    </location>
</feature>
<comment type="caution">
    <text evidence="6">The sequence shown here is derived from an EMBL/GenBank/DDBJ whole genome shotgun (WGS) entry which is preliminary data.</text>
</comment>
<evidence type="ECO:0000256" key="2">
    <source>
        <dbReference type="SAM" id="Coils"/>
    </source>
</evidence>
<feature type="compositionally biased region" description="Low complexity" evidence="3">
    <location>
        <begin position="475"/>
        <end position="488"/>
    </location>
</feature>
<feature type="domain" description="EF-hand" evidence="5">
    <location>
        <begin position="41"/>
        <end position="74"/>
    </location>
</feature>
<feature type="region of interest" description="Disordered" evidence="3">
    <location>
        <begin position="257"/>
        <end position="294"/>
    </location>
</feature>
<feature type="compositionally biased region" description="Polar residues" evidence="3">
    <location>
        <begin position="226"/>
        <end position="237"/>
    </location>
</feature>
<feature type="compositionally biased region" description="Polar residues" evidence="3">
    <location>
        <begin position="1004"/>
        <end position="1020"/>
    </location>
</feature>
<dbReference type="PROSITE" id="PS50031">
    <property type="entry name" value="EH"/>
    <property type="match status" value="2"/>
</dbReference>
<proteinExistence type="predicted"/>
<name>A0AAW1WYJ5_RUBAR</name>
<feature type="compositionally biased region" description="Low complexity" evidence="3">
    <location>
        <begin position="742"/>
        <end position="751"/>
    </location>
</feature>
<feature type="domain" description="EF-hand" evidence="5">
    <location>
        <begin position="5"/>
        <end position="40"/>
    </location>
</feature>
<dbReference type="AlphaFoldDB" id="A0AAW1WYJ5"/>
<evidence type="ECO:0000259" key="4">
    <source>
        <dbReference type="PROSITE" id="PS50031"/>
    </source>
</evidence>
<feature type="compositionally biased region" description="Basic and acidic residues" evidence="3">
    <location>
        <begin position="765"/>
        <end position="783"/>
    </location>
</feature>
<dbReference type="InterPro" id="IPR000261">
    <property type="entry name" value="EH_dom"/>
</dbReference>